<dbReference type="Proteomes" id="UP000293296">
    <property type="component" value="Chromosome"/>
</dbReference>
<evidence type="ECO:0008006" key="4">
    <source>
        <dbReference type="Google" id="ProtNLM"/>
    </source>
</evidence>
<protein>
    <recommendedName>
        <fullName evidence="4">Zinc finger/thioredoxin putative domain-containing protein</fullName>
    </recommendedName>
</protein>
<dbReference type="OrthoDB" id="5432495at2"/>
<dbReference type="RefSeq" id="WP_129351422.1">
    <property type="nucleotide sequence ID" value="NZ_CP026538.1"/>
</dbReference>
<evidence type="ECO:0000313" key="2">
    <source>
        <dbReference type="EMBL" id="QAZ67143.1"/>
    </source>
</evidence>
<sequence length="89" mass="9060">MSDALVRTCPGCGQALRFPPDVGGVLMACPECGHHFASPFRLAGNAKKPTPQVPPAAPPLQPSQPPATLATVKNTTPAARAAAKYAANS</sequence>
<dbReference type="AlphaFoldDB" id="A0A4P6HIZ1"/>
<accession>A0A4P6HIZ1</accession>
<evidence type="ECO:0000256" key="1">
    <source>
        <dbReference type="SAM" id="MobiDB-lite"/>
    </source>
</evidence>
<proteinExistence type="predicted"/>
<feature type="region of interest" description="Disordered" evidence="1">
    <location>
        <begin position="46"/>
        <end position="69"/>
    </location>
</feature>
<reference evidence="2 3" key="1">
    <citation type="submission" date="2018-02" db="EMBL/GenBank/DDBJ databases">
        <title>Genome sequence of Desulfovibrio carbinolicus DSM 3852.</title>
        <authorList>
            <person name="Wilbanks E."/>
            <person name="Skennerton C.T."/>
            <person name="Orphan V.J."/>
        </authorList>
    </citation>
    <scope>NUCLEOTIDE SEQUENCE [LARGE SCALE GENOMIC DNA]</scope>
    <source>
        <strain evidence="2 3">DSM 3852</strain>
    </source>
</reference>
<dbReference type="EMBL" id="CP026538">
    <property type="protein sequence ID" value="QAZ67143.1"/>
    <property type="molecule type" value="Genomic_DNA"/>
</dbReference>
<dbReference type="CDD" id="cd20335">
    <property type="entry name" value="BRcat_RBR"/>
    <property type="match status" value="1"/>
</dbReference>
<name>A0A4P6HIZ1_9BACT</name>
<dbReference type="KEGG" id="dcb:C3Y92_07830"/>
<evidence type="ECO:0000313" key="3">
    <source>
        <dbReference type="Proteomes" id="UP000293296"/>
    </source>
</evidence>
<feature type="compositionally biased region" description="Pro residues" evidence="1">
    <location>
        <begin position="51"/>
        <end position="65"/>
    </location>
</feature>
<organism evidence="2 3">
    <name type="scientific">Solidesulfovibrio carbinolicus</name>
    <dbReference type="NCBI Taxonomy" id="296842"/>
    <lineage>
        <taxon>Bacteria</taxon>
        <taxon>Pseudomonadati</taxon>
        <taxon>Thermodesulfobacteriota</taxon>
        <taxon>Desulfovibrionia</taxon>
        <taxon>Desulfovibrionales</taxon>
        <taxon>Desulfovibrionaceae</taxon>
        <taxon>Solidesulfovibrio</taxon>
    </lineage>
</organism>
<gene>
    <name evidence="2" type="ORF">C3Y92_07830</name>
</gene>
<keyword evidence="3" id="KW-1185">Reference proteome</keyword>